<evidence type="ECO:0000313" key="1">
    <source>
        <dbReference type="EMBL" id="XCD07536.1"/>
    </source>
</evidence>
<proteinExistence type="predicted"/>
<name>A0AAU8B7N0_9CAUD</name>
<accession>A0AAU8B7N0</accession>
<reference evidence="1" key="1">
    <citation type="submission" date="2024-03" db="EMBL/GenBank/DDBJ databases">
        <title>Diverse circular DNA viruses in blood, oral, and fecal samples of captive lemurs.</title>
        <authorList>
            <person name="Paietta E.N."/>
            <person name="Kraberger S."/>
            <person name="Lund M.C."/>
            <person name="Custer J.M."/>
            <person name="Vargas K.M."/>
            <person name="Ehmke E.E."/>
            <person name="Yoder A.D."/>
            <person name="Varsani A."/>
        </authorList>
    </citation>
    <scope>NUCLEOTIDE SEQUENCE</scope>
    <source>
        <strain evidence="1">Duke_28FS_1</strain>
    </source>
</reference>
<organism evidence="1">
    <name type="scientific">Dulem virus 39</name>
    <dbReference type="NCBI Taxonomy" id="3145757"/>
    <lineage>
        <taxon>Viruses</taxon>
        <taxon>Duplodnaviria</taxon>
        <taxon>Heunggongvirae</taxon>
        <taxon>Uroviricota</taxon>
        <taxon>Caudoviricetes</taxon>
    </lineage>
</organism>
<dbReference type="EMBL" id="PP511791">
    <property type="protein sequence ID" value="XCD07536.1"/>
    <property type="molecule type" value="Genomic_DNA"/>
</dbReference>
<protein>
    <submittedName>
        <fullName evidence="1">Uncharacterized protein</fullName>
    </submittedName>
</protein>
<sequence>MPYHLGLCLQNNPPFTSLVLNSSAITINPNKHFSRVL</sequence>